<dbReference type="Proteomes" id="UP000268093">
    <property type="component" value="Unassembled WGS sequence"/>
</dbReference>
<dbReference type="AlphaFoldDB" id="A0A433DBW1"/>
<dbReference type="Gene3D" id="1.10.238.10">
    <property type="entry name" value="EF-hand"/>
    <property type="match status" value="1"/>
</dbReference>
<reference evidence="2 3" key="1">
    <citation type="journal article" date="2018" name="New Phytol.">
        <title>Phylogenomics of Endogonaceae and evolution of mycorrhizas within Mucoromycota.</title>
        <authorList>
            <person name="Chang Y."/>
            <person name="Desiro A."/>
            <person name="Na H."/>
            <person name="Sandor L."/>
            <person name="Lipzen A."/>
            <person name="Clum A."/>
            <person name="Barry K."/>
            <person name="Grigoriev I.V."/>
            <person name="Martin F.M."/>
            <person name="Stajich J.E."/>
            <person name="Smith M.E."/>
            <person name="Bonito G."/>
            <person name="Spatafora J.W."/>
        </authorList>
    </citation>
    <scope>NUCLEOTIDE SEQUENCE [LARGE SCALE GENOMIC DNA]</scope>
    <source>
        <strain evidence="2 3">GMNB39</strain>
    </source>
</reference>
<evidence type="ECO:0000259" key="1">
    <source>
        <dbReference type="Pfam" id="PF08355"/>
    </source>
</evidence>
<dbReference type="Pfam" id="PF08355">
    <property type="entry name" value="EF_assoc_1"/>
    <property type="match status" value="1"/>
</dbReference>
<keyword evidence="3" id="KW-1185">Reference proteome</keyword>
<dbReference type="OrthoDB" id="10020961at2759"/>
<sequence>MDKDGALKDSELEALFSTSPGNPWRNTEFPQTTITSEAGAVSLQGWLAQWSMTTLLEHKTTLKYLAYLGFEGDTRIALKLTRARRLERKKGKVQRNVFLCYVFGAAGSGKVLIDLISELLDEAQKSGIY</sequence>
<dbReference type="EMBL" id="RBNI01003473">
    <property type="protein sequence ID" value="RUP48324.1"/>
    <property type="molecule type" value="Genomic_DNA"/>
</dbReference>
<feature type="domain" description="Mitochondrial Rho GTPase 1/3 EF hand associated type-1" evidence="1">
    <location>
        <begin position="24"/>
        <end position="92"/>
    </location>
</feature>
<accession>A0A433DBW1</accession>
<organism evidence="2 3">
    <name type="scientific">Jimgerdemannia flammicorona</name>
    <dbReference type="NCBI Taxonomy" id="994334"/>
    <lineage>
        <taxon>Eukaryota</taxon>
        <taxon>Fungi</taxon>
        <taxon>Fungi incertae sedis</taxon>
        <taxon>Mucoromycota</taxon>
        <taxon>Mucoromycotina</taxon>
        <taxon>Endogonomycetes</taxon>
        <taxon>Endogonales</taxon>
        <taxon>Endogonaceae</taxon>
        <taxon>Jimgerdemannia</taxon>
    </lineage>
</organism>
<name>A0A433DBW1_9FUNG</name>
<proteinExistence type="predicted"/>
<evidence type="ECO:0000313" key="2">
    <source>
        <dbReference type="EMBL" id="RUP48324.1"/>
    </source>
</evidence>
<protein>
    <submittedName>
        <fullName evidence="2">EF hand associated-domain-containing protein</fullName>
    </submittedName>
</protein>
<comment type="caution">
    <text evidence="2">The sequence shown here is derived from an EMBL/GenBank/DDBJ whole genome shotgun (WGS) entry which is preliminary data.</text>
</comment>
<evidence type="ECO:0000313" key="3">
    <source>
        <dbReference type="Proteomes" id="UP000268093"/>
    </source>
</evidence>
<dbReference type="InterPro" id="IPR013566">
    <property type="entry name" value="EF_hand_assoc_1"/>
</dbReference>
<gene>
    <name evidence="2" type="ORF">BC936DRAFT_144712</name>
</gene>